<organism evidence="1 2">
    <name type="scientific">Prunus dulcis</name>
    <name type="common">Almond</name>
    <name type="synonym">Amygdalus dulcis</name>
    <dbReference type="NCBI Taxonomy" id="3755"/>
    <lineage>
        <taxon>Eukaryota</taxon>
        <taxon>Viridiplantae</taxon>
        <taxon>Streptophyta</taxon>
        <taxon>Embryophyta</taxon>
        <taxon>Tracheophyta</taxon>
        <taxon>Spermatophyta</taxon>
        <taxon>Magnoliopsida</taxon>
        <taxon>eudicotyledons</taxon>
        <taxon>Gunneridae</taxon>
        <taxon>Pentapetalae</taxon>
        <taxon>rosids</taxon>
        <taxon>fabids</taxon>
        <taxon>Rosales</taxon>
        <taxon>Rosaceae</taxon>
        <taxon>Amygdaloideae</taxon>
        <taxon>Amygdaleae</taxon>
        <taxon>Prunus</taxon>
    </lineage>
</organism>
<accession>A0AAD4ZKK2</accession>
<dbReference type="CDD" id="cd09272">
    <property type="entry name" value="RNase_HI_RT_Ty1"/>
    <property type="match status" value="1"/>
</dbReference>
<dbReference type="Proteomes" id="UP001054821">
    <property type="component" value="Chromosome 1"/>
</dbReference>
<name>A0AAD4ZKK2_PRUDU</name>
<keyword evidence="2" id="KW-1185">Reference proteome</keyword>
<dbReference type="EMBL" id="JAJFAZ020000001">
    <property type="protein sequence ID" value="KAI5350152.1"/>
    <property type="molecule type" value="Genomic_DNA"/>
</dbReference>
<sequence>MQAEFLAVYEATSVAIWLKNFMSMLNIVESIQRPIQLWNDNSAAVYFANGNKRSSGMRHLHLKFLSAKEKIRDGETALSHIGTELMIADHLNKGLPNHVFHRHVASMGLLISFDA</sequence>
<reference evidence="1 2" key="1">
    <citation type="journal article" date="2022" name="G3 (Bethesda)">
        <title>Whole-genome sequence and methylome profiling of the almond [Prunus dulcis (Mill.) D.A. Webb] cultivar 'Nonpareil'.</title>
        <authorList>
            <person name="D'Amico-Willman K.M."/>
            <person name="Ouma W.Z."/>
            <person name="Meulia T."/>
            <person name="Sideli G.M."/>
            <person name="Gradziel T.M."/>
            <person name="Fresnedo-Ramirez J."/>
        </authorList>
    </citation>
    <scope>NUCLEOTIDE SEQUENCE [LARGE SCALE GENOMIC DNA]</scope>
    <source>
        <strain evidence="1">Clone GOH B32 T37-40</strain>
    </source>
</reference>
<proteinExistence type="predicted"/>
<dbReference type="AlphaFoldDB" id="A0AAD4ZKK2"/>
<comment type="caution">
    <text evidence="1">The sequence shown here is derived from an EMBL/GenBank/DDBJ whole genome shotgun (WGS) entry which is preliminary data.</text>
</comment>
<gene>
    <name evidence="1" type="ORF">L3X38_003043</name>
</gene>
<protein>
    <submittedName>
        <fullName evidence="1">Uncharacterized protein</fullName>
    </submittedName>
</protein>
<evidence type="ECO:0000313" key="2">
    <source>
        <dbReference type="Proteomes" id="UP001054821"/>
    </source>
</evidence>
<evidence type="ECO:0000313" key="1">
    <source>
        <dbReference type="EMBL" id="KAI5350152.1"/>
    </source>
</evidence>